<sequence>MHRIVDETLDDGVTRHLMVLRKEDCGLVEFVIENSGSGMTATAALTTEPEDLERLIKFLIVAHNRHVDSGLVDALKFTSTLFE</sequence>
<dbReference type="AlphaFoldDB" id="A0A1I3L9I1"/>
<protein>
    <submittedName>
        <fullName evidence="1">Uncharacterized protein</fullName>
    </submittedName>
</protein>
<keyword evidence="2" id="KW-1185">Reference proteome</keyword>
<evidence type="ECO:0000313" key="1">
    <source>
        <dbReference type="EMBL" id="SFI81387.1"/>
    </source>
</evidence>
<organism evidence="1 2">
    <name type="scientific">Streptosporangium canum</name>
    <dbReference type="NCBI Taxonomy" id="324952"/>
    <lineage>
        <taxon>Bacteria</taxon>
        <taxon>Bacillati</taxon>
        <taxon>Actinomycetota</taxon>
        <taxon>Actinomycetes</taxon>
        <taxon>Streptosporangiales</taxon>
        <taxon>Streptosporangiaceae</taxon>
        <taxon>Streptosporangium</taxon>
    </lineage>
</organism>
<evidence type="ECO:0000313" key="2">
    <source>
        <dbReference type="Proteomes" id="UP000199111"/>
    </source>
</evidence>
<name>A0A1I3L9I1_9ACTN</name>
<reference evidence="2" key="1">
    <citation type="submission" date="2016-10" db="EMBL/GenBank/DDBJ databases">
        <authorList>
            <person name="Varghese N."/>
            <person name="Submissions S."/>
        </authorList>
    </citation>
    <scope>NUCLEOTIDE SEQUENCE [LARGE SCALE GENOMIC DNA]</scope>
    <source>
        <strain evidence="2">CGMCC 4.2126</strain>
    </source>
</reference>
<accession>A0A1I3L9I1</accession>
<proteinExistence type="predicted"/>
<dbReference type="Proteomes" id="UP000199111">
    <property type="component" value="Unassembled WGS sequence"/>
</dbReference>
<gene>
    <name evidence="1" type="ORF">SAMN05216275_10560</name>
</gene>
<dbReference type="EMBL" id="FOQY01000005">
    <property type="protein sequence ID" value="SFI81387.1"/>
    <property type="molecule type" value="Genomic_DNA"/>
</dbReference>